<name>A0ABU2UFK6_9ACTN</name>
<dbReference type="PANTHER" id="PTHR30399:SF1">
    <property type="entry name" value="UTP PYROPHOSPHATASE"/>
    <property type="match status" value="1"/>
</dbReference>
<dbReference type="Gene3D" id="3.30.2010.10">
    <property type="entry name" value="Metalloproteases ('zincins'), catalytic domain"/>
    <property type="match status" value="1"/>
</dbReference>
<evidence type="ECO:0000313" key="2">
    <source>
        <dbReference type="EMBL" id="MDT0471796.1"/>
    </source>
</evidence>
<dbReference type="EC" id="3.4.-.-" evidence="2"/>
<dbReference type="PANTHER" id="PTHR30399">
    <property type="entry name" value="UNCHARACTERIZED PROTEIN YGJP"/>
    <property type="match status" value="1"/>
</dbReference>
<evidence type="ECO:0000313" key="3">
    <source>
        <dbReference type="Proteomes" id="UP001180489"/>
    </source>
</evidence>
<accession>A0ABU2UFK6</accession>
<organism evidence="2 3">
    <name type="scientific">Streptomyces hintoniae</name>
    <dbReference type="NCBI Taxonomy" id="3075521"/>
    <lineage>
        <taxon>Bacteria</taxon>
        <taxon>Bacillati</taxon>
        <taxon>Actinomycetota</taxon>
        <taxon>Actinomycetes</taxon>
        <taxon>Kitasatosporales</taxon>
        <taxon>Streptomycetaceae</taxon>
        <taxon>Streptomyces</taxon>
    </lineage>
</organism>
<comment type="caution">
    <text evidence="2">The sequence shown here is derived from an EMBL/GenBank/DDBJ whole genome shotgun (WGS) entry which is preliminary data.</text>
</comment>
<evidence type="ECO:0000259" key="1">
    <source>
        <dbReference type="Pfam" id="PF01863"/>
    </source>
</evidence>
<feature type="domain" description="YgjP-like metallopeptidase" evidence="1">
    <location>
        <begin position="32"/>
        <end position="234"/>
    </location>
</feature>
<keyword evidence="3" id="KW-1185">Reference proteome</keyword>
<dbReference type="Pfam" id="PF01863">
    <property type="entry name" value="YgjP-like"/>
    <property type="match status" value="1"/>
</dbReference>
<dbReference type="GO" id="GO:0008237">
    <property type="term" value="F:metallopeptidase activity"/>
    <property type="evidence" value="ECO:0007669"/>
    <property type="project" value="UniProtKB-KW"/>
</dbReference>
<proteinExistence type="predicted"/>
<keyword evidence="2" id="KW-0645">Protease</keyword>
<keyword evidence="2" id="KW-0482">Metalloprotease</keyword>
<dbReference type="RefSeq" id="WP_280904001.1">
    <property type="nucleotide sequence ID" value="NZ_JAVRFF010000006.1"/>
</dbReference>
<sequence length="248" mass="27978">MTAPDDPVHEAIASLPLPDEWDWELVVRPRRRTLGIDIAPDGRVRFAAPQDADPREVADAVRSRLPRLADEVRRRRRHPAEPVKELVDGTGFAYLGRRYRLSVVPADEERPRVRLHRGRLVLPAPVDRQDGGRRITDWYTERGTDWLAVRLPSYAGVVGVAPRALEVRDLGTHWGACGPDGTITVHWAVLQLSPALVDLVLFHELCHLRAPGHGIAFHGHLRRALPDAEERERLFADEEPGLWRGAVR</sequence>
<dbReference type="EMBL" id="JAVRFF010000006">
    <property type="protein sequence ID" value="MDT0471796.1"/>
    <property type="molecule type" value="Genomic_DNA"/>
</dbReference>
<dbReference type="CDD" id="cd07344">
    <property type="entry name" value="M48_yhfN_like"/>
    <property type="match status" value="1"/>
</dbReference>
<reference evidence="2" key="1">
    <citation type="submission" date="2024-05" db="EMBL/GenBank/DDBJ databases">
        <title>30 novel species of actinomycetes from the DSMZ collection.</title>
        <authorList>
            <person name="Nouioui I."/>
        </authorList>
    </citation>
    <scope>NUCLEOTIDE SEQUENCE</scope>
    <source>
        <strain evidence="2">DSM 41014</strain>
    </source>
</reference>
<dbReference type="InterPro" id="IPR002725">
    <property type="entry name" value="YgjP-like_metallopeptidase"/>
</dbReference>
<keyword evidence="2" id="KW-0378">Hydrolase</keyword>
<dbReference type="InterPro" id="IPR053136">
    <property type="entry name" value="UTP_pyrophosphatase-like"/>
</dbReference>
<gene>
    <name evidence="2" type="ORF">RM863_06605</name>
</gene>
<protein>
    <submittedName>
        <fullName evidence="2">SprT family zinc-dependent metalloprotease</fullName>
        <ecNumber evidence="2">3.4.-.-</ecNumber>
    </submittedName>
</protein>
<dbReference type="Proteomes" id="UP001180489">
    <property type="component" value="Unassembled WGS sequence"/>
</dbReference>